<feature type="compositionally biased region" description="Low complexity" evidence="1">
    <location>
        <begin position="74"/>
        <end position="86"/>
    </location>
</feature>
<dbReference type="EMBL" id="DF968243">
    <property type="protein sequence ID" value="GAP47852.1"/>
    <property type="molecule type" value="Genomic_DNA"/>
</dbReference>
<name>A0A0K8PIY1_STRAJ</name>
<gene>
    <name evidence="2" type="ORF">SAZU_2589</name>
</gene>
<feature type="region of interest" description="Disordered" evidence="1">
    <location>
        <begin position="60"/>
        <end position="87"/>
    </location>
</feature>
<reference evidence="2" key="1">
    <citation type="journal article" date="2015" name="Genome Announc.">
        <title>Draft Genome Sequence of Thiostrepton-Producing Streptomyces azureus ATCC 14921.</title>
        <authorList>
            <person name="Sakihara K."/>
            <person name="Maeda J."/>
            <person name="Tashiro K."/>
            <person name="Fujino Y."/>
            <person name="Kuhara S."/>
            <person name="Ohshima T."/>
            <person name="Ogata S."/>
            <person name="Doi K."/>
        </authorList>
    </citation>
    <scope>NUCLEOTIDE SEQUENCE [LARGE SCALE GENOMIC DNA]</scope>
    <source>
        <strain evidence="2">ATCC14921</strain>
    </source>
</reference>
<organism evidence="2 3">
    <name type="scientific">Streptomyces azureus</name>
    <dbReference type="NCBI Taxonomy" id="146537"/>
    <lineage>
        <taxon>Bacteria</taxon>
        <taxon>Bacillati</taxon>
        <taxon>Actinomycetota</taxon>
        <taxon>Actinomycetes</taxon>
        <taxon>Kitasatosporales</taxon>
        <taxon>Streptomycetaceae</taxon>
        <taxon>Streptomyces</taxon>
    </lineage>
</organism>
<evidence type="ECO:0000313" key="3">
    <source>
        <dbReference type="Proteomes" id="UP000053859"/>
    </source>
</evidence>
<dbReference type="Proteomes" id="UP000053859">
    <property type="component" value="Unassembled WGS sequence"/>
</dbReference>
<proteinExistence type="predicted"/>
<dbReference type="AlphaFoldDB" id="A0A0K8PIY1"/>
<protein>
    <submittedName>
        <fullName evidence="2">Putative NHL repeat-containing protein 2</fullName>
    </submittedName>
</protein>
<dbReference type="PATRIC" id="fig|146537.3.peg.2734"/>
<sequence length="174" mass="18784">MTPWTHERLRTRRARVRAPELTGKGGWLNAGGQQYTLADLRGRIVILDFLDVLLHQLPPRPGRAGGQGHPPPSSRLRSSRGPIGPSTRLLVSSTPPELLIDGEGAGTELSRALELDPSVPEGVLHVSAMAASCDDDPDNEYPACHVHQQDWGVPVRLTESGTDRLPLVLAGMDT</sequence>
<accession>A0A0K8PIY1</accession>
<evidence type="ECO:0000256" key="1">
    <source>
        <dbReference type="SAM" id="MobiDB-lite"/>
    </source>
</evidence>
<keyword evidence="3" id="KW-1185">Reference proteome</keyword>
<evidence type="ECO:0000313" key="2">
    <source>
        <dbReference type="EMBL" id="GAP47852.1"/>
    </source>
</evidence>